<dbReference type="FunFam" id="3.30.565.10:FF:000006">
    <property type="entry name" value="Sensor histidine kinase WalK"/>
    <property type="match status" value="1"/>
</dbReference>
<dbReference type="PROSITE" id="PS50109">
    <property type="entry name" value="HIS_KIN"/>
    <property type="match status" value="1"/>
</dbReference>
<dbReference type="InterPro" id="IPR029016">
    <property type="entry name" value="GAF-like_dom_sf"/>
</dbReference>
<dbReference type="RefSeq" id="WP_126555284.1">
    <property type="nucleotide sequence ID" value="NZ_BIFS01000002.1"/>
</dbReference>
<dbReference type="GO" id="GO:0005886">
    <property type="term" value="C:plasma membrane"/>
    <property type="evidence" value="ECO:0007669"/>
    <property type="project" value="UniProtKB-SubCell"/>
</dbReference>
<keyword evidence="10" id="KW-0067">ATP-binding</keyword>
<keyword evidence="13 14" id="KW-0472">Membrane</keyword>
<dbReference type="SMART" id="SM00388">
    <property type="entry name" value="HisKA"/>
    <property type="match status" value="1"/>
</dbReference>
<dbReference type="GO" id="GO:0006355">
    <property type="term" value="P:regulation of DNA-templated transcription"/>
    <property type="evidence" value="ECO:0007669"/>
    <property type="project" value="InterPro"/>
</dbReference>
<dbReference type="InterPro" id="IPR013767">
    <property type="entry name" value="PAS_fold"/>
</dbReference>
<dbReference type="InterPro" id="IPR005467">
    <property type="entry name" value="His_kinase_dom"/>
</dbReference>
<dbReference type="CDD" id="cd00082">
    <property type="entry name" value="HisKA"/>
    <property type="match status" value="1"/>
</dbReference>
<dbReference type="InterPro" id="IPR036097">
    <property type="entry name" value="HisK_dim/P_sf"/>
</dbReference>
<dbReference type="PANTHER" id="PTHR42878:SF7">
    <property type="entry name" value="SENSOR HISTIDINE KINASE GLRK"/>
    <property type="match status" value="1"/>
</dbReference>
<dbReference type="InterPro" id="IPR050351">
    <property type="entry name" value="BphY/WalK/GraS-like"/>
</dbReference>
<evidence type="ECO:0000256" key="4">
    <source>
        <dbReference type="ARBA" id="ARBA00022475"/>
    </source>
</evidence>
<dbReference type="Gene3D" id="6.10.340.10">
    <property type="match status" value="1"/>
</dbReference>
<dbReference type="SUPFAM" id="SSF55781">
    <property type="entry name" value="GAF domain-like"/>
    <property type="match status" value="1"/>
</dbReference>
<evidence type="ECO:0000256" key="11">
    <source>
        <dbReference type="ARBA" id="ARBA00022989"/>
    </source>
</evidence>
<evidence type="ECO:0000256" key="2">
    <source>
        <dbReference type="ARBA" id="ARBA00004651"/>
    </source>
</evidence>
<dbReference type="SUPFAM" id="SSF55785">
    <property type="entry name" value="PYP-like sensor domain (PAS domain)"/>
    <property type="match status" value="1"/>
</dbReference>
<evidence type="ECO:0000256" key="10">
    <source>
        <dbReference type="ARBA" id="ARBA00022840"/>
    </source>
</evidence>
<evidence type="ECO:0000256" key="13">
    <source>
        <dbReference type="ARBA" id="ARBA00023136"/>
    </source>
</evidence>
<keyword evidence="7 14" id="KW-0812">Transmembrane</keyword>
<dbReference type="Gene3D" id="3.30.450.40">
    <property type="match status" value="1"/>
</dbReference>
<dbReference type="GO" id="GO:0007234">
    <property type="term" value="P:osmosensory signaling via phosphorelay pathway"/>
    <property type="evidence" value="ECO:0007669"/>
    <property type="project" value="TreeGrafter"/>
</dbReference>
<evidence type="ECO:0000259" key="15">
    <source>
        <dbReference type="PROSITE" id="PS50109"/>
    </source>
</evidence>
<evidence type="ECO:0000256" key="14">
    <source>
        <dbReference type="SAM" id="Phobius"/>
    </source>
</evidence>
<keyword evidence="6" id="KW-0808">Transferase</keyword>
<dbReference type="Proteomes" id="UP000287188">
    <property type="component" value="Unassembled WGS sequence"/>
</dbReference>
<feature type="transmembrane region" description="Helical" evidence="14">
    <location>
        <begin position="283"/>
        <end position="306"/>
    </location>
</feature>
<dbReference type="EC" id="2.7.13.3" evidence="3"/>
<dbReference type="Gene3D" id="3.30.565.10">
    <property type="entry name" value="Histidine kinase-like ATPase, C-terminal domain"/>
    <property type="match status" value="1"/>
</dbReference>
<dbReference type="InterPro" id="IPR036890">
    <property type="entry name" value="HATPase_C_sf"/>
</dbReference>
<dbReference type="PANTHER" id="PTHR42878">
    <property type="entry name" value="TWO-COMPONENT HISTIDINE KINASE"/>
    <property type="match status" value="1"/>
</dbReference>
<dbReference type="SUPFAM" id="SSF55874">
    <property type="entry name" value="ATPase domain of HSP90 chaperone/DNA topoisomerase II/histidine kinase"/>
    <property type="match status" value="1"/>
</dbReference>
<dbReference type="InterPro" id="IPR000014">
    <property type="entry name" value="PAS"/>
</dbReference>
<dbReference type="Gene3D" id="3.30.450.20">
    <property type="entry name" value="PAS domain"/>
    <property type="match status" value="2"/>
</dbReference>
<dbReference type="InterPro" id="IPR033479">
    <property type="entry name" value="dCache_1"/>
</dbReference>
<dbReference type="SUPFAM" id="SSF47384">
    <property type="entry name" value="Homodimeric domain of signal transducing histidine kinase"/>
    <property type="match status" value="1"/>
</dbReference>
<dbReference type="Gene3D" id="1.10.287.130">
    <property type="match status" value="1"/>
</dbReference>
<gene>
    <name evidence="17" type="ORF">KDK_62500</name>
</gene>
<proteinExistence type="predicted"/>
<name>A0A402ATL4_9CHLR</name>
<dbReference type="Pfam" id="PF00512">
    <property type="entry name" value="HisKA"/>
    <property type="match status" value="1"/>
</dbReference>
<feature type="domain" description="PAS" evidence="16">
    <location>
        <begin position="543"/>
        <end position="581"/>
    </location>
</feature>
<dbReference type="InterPro" id="IPR035965">
    <property type="entry name" value="PAS-like_dom_sf"/>
</dbReference>
<dbReference type="Pfam" id="PF01590">
    <property type="entry name" value="GAF"/>
    <property type="match status" value="1"/>
</dbReference>
<comment type="subcellular location">
    <subcellularLocation>
        <location evidence="2">Cell membrane</location>
        <topology evidence="2">Multi-pass membrane protein</topology>
    </subcellularLocation>
</comment>
<evidence type="ECO:0000256" key="12">
    <source>
        <dbReference type="ARBA" id="ARBA00023012"/>
    </source>
</evidence>
<evidence type="ECO:0000256" key="9">
    <source>
        <dbReference type="ARBA" id="ARBA00022777"/>
    </source>
</evidence>
<feature type="domain" description="Histidine kinase" evidence="15">
    <location>
        <begin position="675"/>
        <end position="889"/>
    </location>
</feature>
<dbReference type="GO" id="GO:0005524">
    <property type="term" value="F:ATP binding"/>
    <property type="evidence" value="ECO:0007669"/>
    <property type="project" value="UniProtKB-KW"/>
</dbReference>
<evidence type="ECO:0000256" key="8">
    <source>
        <dbReference type="ARBA" id="ARBA00022741"/>
    </source>
</evidence>
<evidence type="ECO:0000313" key="18">
    <source>
        <dbReference type="Proteomes" id="UP000287188"/>
    </source>
</evidence>
<dbReference type="CDD" id="cd18773">
    <property type="entry name" value="PDC1_HK_sensor"/>
    <property type="match status" value="1"/>
</dbReference>
<keyword evidence="5" id="KW-0597">Phosphoprotein</keyword>
<dbReference type="GO" id="GO:0030295">
    <property type="term" value="F:protein kinase activator activity"/>
    <property type="evidence" value="ECO:0007669"/>
    <property type="project" value="TreeGrafter"/>
</dbReference>
<dbReference type="OrthoDB" id="9777816at2"/>
<sequence length="910" mass="99668">MLHLVRRSLLMQLLSVYLLFVCVVLVGGVAVNNVVEQQLRNDVQASDQALAQEIALETNLQIRDAESSLVALGKQVAQVQSEQQIADTFQTYKLSRPDVDHVYWLDPVGVLRVTWPLNSAALDTEFSPPDVVQRARMSTSPVFEVGIAVETTFNAGVIIAQPMRTSDGRLLGIVAASISLVELSEPLVSVVNAQQQQGRHLMISVIDGHGVLVATPQRARILQTVLDELPGANQALHNQVASRLGRGQDGQDWLFSAVPISDAGWAVVVQRPSQEALAVVAQFHLWLLAVILLFAMGGLLFWLILLGRVIRPLHMLAHQHQALPSSKLTIPVDTTILATRGDEVGALARSLIRLELDGLDKLGELRTLLETSNAVVGSLEPHAVVRKIIREARRLVDVQAAAVLLPDEAGVLRVLVSDGHSEHYDQELALTPEHSGSAPVIALRDGAPVQKLLSSGTASFSYEDGFRSVLAIPIISRHAGGVVLLVHRTEPHLFNQNEIDLLLTFANYATLAWEHAVLYERSDERLHEVARENERLYQHAAEEKHKLAAIMESMHDGLVLTGVDGVILYANQSASTLVGLSSAALEHRPISTLYAAMGNIAVDFQQTTAVLAQIEIAAIHEAIVTILSYDQHSAIHLRLFDVNDELGESLGRGLLLRDVTREHEMNEFKTTLLAAVGHEVRTPLAAIKGYASTLLQEDVSWSMLDQRHFLQMISSEADRLTQLVKNLLDLSRQEAGLLQLSQAPTRIQELIVTVLEQQRIQHPTVSMQMQFSSSLPAVNIDSSRIEVVLHNLVANAAVYGEGTMTIQAECQGDYVVVSVSNSGQGIAPDELPHVFERFYRARYGRQQRLGGTGLGLAICKAFVEAHGCKIWAESSERITTIAFSLPIAVTVNPTAETLVVDISPEEWRRV</sequence>
<dbReference type="AlphaFoldDB" id="A0A402ATL4"/>
<organism evidence="17 18">
    <name type="scientific">Dictyobacter kobayashii</name>
    <dbReference type="NCBI Taxonomy" id="2014872"/>
    <lineage>
        <taxon>Bacteria</taxon>
        <taxon>Bacillati</taxon>
        <taxon>Chloroflexota</taxon>
        <taxon>Ktedonobacteria</taxon>
        <taxon>Ktedonobacterales</taxon>
        <taxon>Dictyobacteraceae</taxon>
        <taxon>Dictyobacter</taxon>
    </lineage>
</organism>
<dbReference type="CDD" id="cd00075">
    <property type="entry name" value="HATPase"/>
    <property type="match status" value="1"/>
</dbReference>
<protein>
    <recommendedName>
        <fullName evidence="3">histidine kinase</fullName>
        <ecNumber evidence="3">2.7.13.3</ecNumber>
    </recommendedName>
</protein>
<evidence type="ECO:0000259" key="16">
    <source>
        <dbReference type="PROSITE" id="PS50112"/>
    </source>
</evidence>
<dbReference type="Pfam" id="PF02518">
    <property type="entry name" value="HATPase_c"/>
    <property type="match status" value="1"/>
</dbReference>
<dbReference type="GO" id="GO:0000156">
    <property type="term" value="F:phosphorelay response regulator activity"/>
    <property type="evidence" value="ECO:0007669"/>
    <property type="project" value="TreeGrafter"/>
</dbReference>
<dbReference type="SMART" id="SM00065">
    <property type="entry name" value="GAF"/>
    <property type="match status" value="1"/>
</dbReference>
<keyword evidence="9" id="KW-0418">Kinase</keyword>
<dbReference type="InterPro" id="IPR003594">
    <property type="entry name" value="HATPase_dom"/>
</dbReference>
<dbReference type="InterPro" id="IPR004358">
    <property type="entry name" value="Sig_transdc_His_kin-like_C"/>
</dbReference>
<dbReference type="Pfam" id="PF00989">
    <property type="entry name" value="PAS"/>
    <property type="match status" value="1"/>
</dbReference>
<dbReference type="GO" id="GO:0000155">
    <property type="term" value="F:phosphorelay sensor kinase activity"/>
    <property type="evidence" value="ECO:0007669"/>
    <property type="project" value="InterPro"/>
</dbReference>
<evidence type="ECO:0000256" key="3">
    <source>
        <dbReference type="ARBA" id="ARBA00012438"/>
    </source>
</evidence>
<dbReference type="NCBIfam" id="TIGR00229">
    <property type="entry name" value="sensory_box"/>
    <property type="match status" value="1"/>
</dbReference>
<dbReference type="InterPro" id="IPR003661">
    <property type="entry name" value="HisK_dim/P_dom"/>
</dbReference>
<keyword evidence="12" id="KW-0902">Two-component regulatory system</keyword>
<keyword evidence="11 14" id="KW-1133">Transmembrane helix</keyword>
<dbReference type="Pfam" id="PF02743">
    <property type="entry name" value="dCache_1"/>
    <property type="match status" value="1"/>
</dbReference>
<dbReference type="PROSITE" id="PS50112">
    <property type="entry name" value="PAS"/>
    <property type="match status" value="1"/>
</dbReference>
<accession>A0A402ATL4</accession>
<evidence type="ECO:0000256" key="7">
    <source>
        <dbReference type="ARBA" id="ARBA00022692"/>
    </source>
</evidence>
<keyword evidence="8" id="KW-0547">Nucleotide-binding</keyword>
<keyword evidence="4" id="KW-1003">Cell membrane</keyword>
<evidence type="ECO:0000256" key="1">
    <source>
        <dbReference type="ARBA" id="ARBA00000085"/>
    </source>
</evidence>
<keyword evidence="18" id="KW-1185">Reference proteome</keyword>
<dbReference type="InterPro" id="IPR003018">
    <property type="entry name" value="GAF"/>
</dbReference>
<dbReference type="SMART" id="SM00387">
    <property type="entry name" value="HATPase_c"/>
    <property type="match status" value="1"/>
</dbReference>
<evidence type="ECO:0000256" key="5">
    <source>
        <dbReference type="ARBA" id="ARBA00022553"/>
    </source>
</evidence>
<dbReference type="EMBL" id="BIFS01000002">
    <property type="protein sequence ID" value="GCE22450.1"/>
    <property type="molecule type" value="Genomic_DNA"/>
</dbReference>
<dbReference type="SMART" id="SM00091">
    <property type="entry name" value="PAS"/>
    <property type="match status" value="1"/>
</dbReference>
<comment type="caution">
    <text evidence="17">The sequence shown here is derived from an EMBL/GenBank/DDBJ whole genome shotgun (WGS) entry which is preliminary data.</text>
</comment>
<evidence type="ECO:0000256" key="6">
    <source>
        <dbReference type="ARBA" id="ARBA00022679"/>
    </source>
</evidence>
<comment type="catalytic activity">
    <reaction evidence="1">
        <text>ATP + protein L-histidine = ADP + protein N-phospho-L-histidine.</text>
        <dbReference type="EC" id="2.7.13.3"/>
    </reaction>
</comment>
<reference evidence="18" key="1">
    <citation type="submission" date="2018-12" db="EMBL/GenBank/DDBJ databases">
        <title>Tengunoibacter tsumagoiensis gen. nov., sp. nov., Dictyobacter kobayashii sp. nov., D. alpinus sp. nov., and D. joshuensis sp. nov. and description of Dictyobacteraceae fam. nov. within the order Ktedonobacterales isolated from Tengu-no-mugimeshi.</title>
        <authorList>
            <person name="Wang C.M."/>
            <person name="Zheng Y."/>
            <person name="Sakai Y."/>
            <person name="Toyoda A."/>
            <person name="Minakuchi Y."/>
            <person name="Abe K."/>
            <person name="Yokota A."/>
            <person name="Yabe S."/>
        </authorList>
    </citation>
    <scope>NUCLEOTIDE SEQUENCE [LARGE SCALE GENOMIC DNA]</scope>
    <source>
        <strain evidence="18">Uno11</strain>
    </source>
</reference>
<evidence type="ECO:0000313" key="17">
    <source>
        <dbReference type="EMBL" id="GCE22450.1"/>
    </source>
</evidence>
<dbReference type="PRINTS" id="PR00344">
    <property type="entry name" value="BCTRLSENSOR"/>
</dbReference>